<organism evidence="1 2">
    <name type="scientific">Heterorhabditis bacteriophora</name>
    <name type="common">Entomopathogenic nematode worm</name>
    <dbReference type="NCBI Taxonomy" id="37862"/>
    <lineage>
        <taxon>Eukaryota</taxon>
        <taxon>Metazoa</taxon>
        <taxon>Ecdysozoa</taxon>
        <taxon>Nematoda</taxon>
        <taxon>Chromadorea</taxon>
        <taxon>Rhabditida</taxon>
        <taxon>Rhabditina</taxon>
        <taxon>Rhabditomorpha</taxon>
        <taxon>Strongyloidea</taxon>
        <taxon>Heterorhabditidae</taxon>
        <taxon>Heterorhabditis</taxon>
    </lineage>
</organism>
<keyword evidence="1" id="KW-1185">Reference proteome</keyword>
<sequence>MGQFVAFSKHNRIIKCNQSLLFRNIETEPDIPSAVFKHKRISSPVIEYLDLSDIENTVIWAKQKKHAAE</sequence>
<evidence type="ECO:0000313" key="2">
    <source>
        <dbReference type="WBParaSite" id="Hba_13866"/>
    </source>
</evidence>
<accession>A0A1I7X8P3</accession>
<protein>
    <submittedName>
        <fullName evidence="2">DUF1801 domain-containing protein</fullName>
    </submittedName>
</protein>
<dbReference type="Proteomes" id="UP000095283">
    <property type="component" value="Unplaced"/>
</dbReference>
<proteinExistence type="predicted"/>
<evidence type="ECO:0000313" key="1">
    <source>
        <dbReference type="Proteomes" id="UP000095283"/>
    </source>
</evidence>
<dbReference type="AlphaFoldDB" id="A0A1I7X8P3"/>
<reference evidence="2" key="1">
    <citation type="submission" date="2016-11" db="UniProtKB">
        <authorList>
            <consortium name="WormBaseParasite"/>
        </authorList>
    </citation>
    <scope>IDENTIFICATION</scope>
</reference>
<dbReference type="WBParaSite" id="Hba_13866">
    <property type="protein sequence ID" value="Hba_13866"/>
    <property type="gene ID" value="Hba_13866"/>
</dbReference>
<name>A0A1I7X8P3_HETBA</name>